<feature type="transmembrane region" description="Helical" evidence="2">
    <location>
        <begin position="134"/>
        <end position="152"/>
    </location>
</feature>
<keyword evidence="2" id="KW-1133">Transmembrane helix</keyword>
<protein>
    <submittedName>
        <fullName evidence="3">Uncharacterized protein</fullName>
    </submittedName>
</protein>
<accession>A0ABT1VB92</accession>
<proteinExistence type="predicted"/>
<feature type="transmembrane region" description="Helical" evidence="2">
    <location>
        <begin position="110"/>
        <end position="128"/>
    </location>
</feature>
<evidence type="ECO:0000313" key="4">
    <source>
        <dbReference type="Proteomes" id="UP001204746"/>
    </source>
</evidence>
<evidence type="ECO:0000256" key="2">
    <source>
        <dbReference type="SAM" id="Phobius"/>
    </source>
</evidence>
<dbReference type="EMBL" id="JANIAA010000051">
    <property type="protein sequence ID" value="MCQ8194663.1"/>
    <property type="molecule type" value="Genomic_DNA"/>
</dbReference>
<gene>
    <name evidence="3" type="ORF">NP777_41840</name>
</gene>
<evidence type="ECO:0000313" key="3">
    <source>
        <dbReference type="EMBL" id="MCQ8194663.1"/>
    </source>
</evidence>
<feature type="transmembrane region" description="Helical" evidence="2">
    <location>
        <begin position="80"/>
        <end position="98"/>
    </location>
</feature>
<organism evidence="3 4">
    <name type="scientific">Streptomyces rugosispiralis</name>
    <dbReference type="NCBI Taxonomy" id="2967341"/>
    <lineage>
        <taxon>Bacteria</taxon>
        <taxon>Bacillati</taxon>
        <taxon>Actinomycetota</taxon>
        <taxon>Actinomycetes</taxon>
        <taxon>Kitasatosporales</taxon>
        <taxon>Streptomycetaceae</taxon>
        <taxon>Streptomyces</taxon>
    </lineage>
</organism>
<evidence type="ECO:0000256" key="1">
    <source>
        <dbReference type="SAM" id="MobiDB-lite"/>
    </source>
</evidence>
<sequence length="287" mass="30857">MTQREQTPPPPFAPALYLAETEQHITAPIHPGTAPLPPSGGLRWLGHHFRRIAPGLVTSAAWGLAAAWHEQLEAGSTEPLWLMGVLTALSGATGLVAASRQHGSSGVMTAAFGAGAAFGLLGIAAWTPHWPVRVLMWLLGIAAVYGLCVPHWRKDRQLQSEHERTIQLEQLRGLNSLRDTALKTSAAVEIAHSAERTAAHQIDAIVAASEARTQEALLARDTRSLAPGQELDVKALLRAAGHTTHHDPQQLAVSAQDDDFDLEALWHATADAPREPSAAERESRGRR</sequence>
<comment type="caution">
    <text evidence="3">The sequence shown here is derived from an EMBL/GenBank/DDBJ whole genome shotgun (WGS) entry which is preliminary data.</text>
</comment>
<keyword evidence="4" id="KW-1185">Reference proteome</keyword>
<name>A0ABT1VB92_9ACTN</name>
<feature type="transmembrane region" description="Helical" evidence="2">
    <location>
        <begin position="52"/>
        <end position="68"/>
    </location>
</feature>
<dbReference type="Proteomes" id="UP001204746">
    <property type="component" value="Unassembled WGS sequence"/>
</dbReference>
<reference evidence="3 4" key="1">
    <citation type="submission" date="2022-07" db="EMBL/GenBank/DDBJ databases">
        <authorList>
            <person name="Phongsopitanun W."/>
            <person name="Tanasupawat S."/>
        </authorList>
    </citation>
    <scope>NUCLEOTIDE SEQUENCE [LARGE SCALE GENOMIC DNA]</scope>
    <source>
        <strain evidence="3 4">RCU-064</strain>
    </source>
</reference>
<dbReference type="RefSeq" id="WP_256655425.1">
    <property type="nucleotide sequence ID" value="NZ_JANIAA010000051.1"/>
</dbReference>
<keyword evidence="2" id="KW-0472">Membrane</keyword>
<keyword evidence="2" id="KW-0812">Transmembrane</keyword>
<feature type="compositionally biased region" description="Basic and acidic residues" evidence="1">
    <location>
        <begin position="272"/>
        <end position="287"/>
    </location>
</feature>
<feature type="region of interest" description="Disordered" evidence="1">
    <location>
        <begin position="268"/>
        <end position="287"/>
    </location>
</feature>